<accession>A0A0E9MQW4</accession>
<dbReference type="Proteomes" id="UP000033202">
    <property type="component" value="Unassembled WGS sequence"/>
</dbReference>
<evidence type="ECO:0000313" key="2">
    <source>
        <dbReference type="Proteomes" id="UP000033202"/>
    </source>
</evidence>
<evidence type="ECO:0008006" key="3">
    <source>
        <dbReference type="Google" id="ProtNLM"/>
    </source>
</evidence>
<evidence type="ECO:0000313" key="1">
    <source>
        <dbReference type="EMBL" id="GAO39846.1"/>
    </source>
</evidence>
<sequence length="242" mass="26158">MAAWRIGTAGWAIPRQSAAAFPADGSTLERYAARLNAAEINSSFHRSHRPATYERWAACAPEGFRFAIKLPKAITHVRRLVDCAEPLAAFAAEIAPLGPRRGPVLVQLPPSLAFDAGIAERFLAEAHAALGGQLACEPRHASWFSADADRLLIERRVARVAADPARLPGAEQPGGWPGLAYFRLHGSPRTYWSAYDDAALAQWATRVRTAAERADLLWLIFDNTAGGAAAGNALAIRRLFAQ</sequence>
<dbReference type="Gene3D" id="3.20.20.410">
    <property type="entry name" value="Protein of unknown function UPF0759"/>
    <property type="match status" value="1"/>
</dbReference>
<proteinExistence type="predicted"/>
<dbReference type="Pfam" id="PF01904">
    <property type="entry name" value="DUF72"/>
    <property type="match status" value="1"/>
</dbReference>
<dbReference type="AlphaFoldDB" id="A0A0E9MQW4"/>
<dbReference type="InterPro" id="IPR036520">
    <property type="entry name" value="UPF0759_sf"/>
</dbReference>
<dbReference type="EMBL" id="BBWU01000039">
    <property type="protein sequence ID" value="GAO39846.1"/>
    <property type="molecule type" value="Genomic_DNA"/>
</dbReference>
<protein>
    <recommendedName>
        <fullName evidence="3">DUF72 domain-containing protein</fullName>
    </recommendedName>
</protein>
<keyword evidence="2" id="KW-1185">Reference proteome</keyword>
<reference evidence="1 2" key="1">
    <citation type="submission" date="2015-04" db="EMBL/GenBank/DDBJ databases">
        <title>Whole genome shotgun sequence of Sphingomonas changbaiensis NBRC 104936.</title>
        <authorList>
            <person name="Katano-Makiyama Y."/>
            <person name="Hosoyama A."/>
            <person name="Hashimoto M."/>
            <person name="Noguchi M."/>
            <person name="Tsuchikane K."/>
            <person name="Ohji S."/>
            <person name="Yamazoe A."/>
            <person name="Ichikawa N."/>
            <person name="Kimura A."/>
            <person name="Fujita N."/>
        </authorList>
    </citation>
    <scope>NUCLEOTIDE SEQUENCE [LARGE SCALE GENOMIC DNA]</scope>
    <source>
        <strain evidence="1 2">NBRC 104936</strain>
    </source>
</reference>
<gene>
    <name evidence="1" type="ORF">SCH01S_39_01310</name>
</gene>
<dbReference type="PANTHER" id="PTHR30348:SF14">
    <property type="entry name" value="BLR8050 PROTEIN"/>
    <property type="match status" value="1"/>
</dbReference>
<comment type="caution">
    <text evidence="1">The sequence shown here is derived from an EMBL/GenBank/DDBJ whole genome shotgun (WGS) entry which is preliminary data.</text>
</comment>
<dbReference type="RefSeq" id="WP_046348644.1">
    <property type="nucleotide sequence ID" value="NZ_BBWU01000039.1"/>
</dbReference>
<name>A0A0E9MQW4_9SPHN</name>
<dbReference type="InterPro" id="IPR002763">
    <property type="entry name" value="DUF72"/>
</dbReference>
<dbReference type="STRING" id="1219043.SCH01S_39_01310"/>
<organism evidence="1 2">
    <name type="scientific">Sphingomonas changbaiensis NBRC 104936</name>
    <dbReference type="NCBI Taxonomy" id="1219043"/>
    <lineage>
        <taxon>Bacteria</taxon>
        <taxon>Pseudomonadati</taxon>
        <taxon>Pseudomonadota</taxon>
        <taxon>Alphaproteobacteria</taxon>
        <taxon>Sphingomonadales</taxon>
        <taxon>Sphingomonadaceae</taxon>
        <taxon>Sphingomonas</taxon>
    </lineage>
</organism>
<dbReference type="OrthoDB" id="9780310at2"/>
<dbReference type="PANTHER" id="PTHR30348">
    <property type="entry name" value="UNCHARACTERIZED PROTEIN YECE"/>
    <property type="match status" value="1"/>
</dbReference>
<dbReference type="SUPFAM" id="SSF117396">
    <property type="entry name" value="TM1631-like"/>
    <property type="match status" value="1"/>
</dbReference>